<dbReference type="PRINTS" id="PR00501">
    <property type="entry name" value="KELCHREPEAT"/>
</dbReference>
<gene>
    <name evidence="5 6" type="primary">LOC110979583</name>
</gene>
<dbReference type="Pfam" id="PF01344">
    <property type="entry name" value="Kelch_1"/>
    <property type="match status" value="3"/>
</dbReference>
<reference evidence="5 6" key="1">
    <citation type="submission" date="2025-04" db="UniProtKB">
        <authorList>
            <consortium name="RefSeq"/>
        </authorList>
    </citation>
    <scope>IDENTIFICATION</scope>
</reference>
<name>A0A8B7YD84_ACAPL</name>
<dbReference type="InterPro" id="IPR017096">
    <property type="entry name" value="BTB-kelch_protein"/>
</dbReference>
<dbReference type="FunFam" id="1.25.40.420:FF:000001">
    <property type="entry name" value="Kelch-like family member 12"/>
    <property type="match status" value="1"/>
</dbReference>
<keyword evidence="4" id="KW-1185">Reference proteome</keyword>
<dbReference type="GeneID" id="110979583"/>
<evidence type="ECO:0000313" key="5">
    <source>
        <dbReference type="RefSeq" id="XP_022091217.1"/>
    </source>
</evidence>
<dbReference type="OrthoDB" id="45365at2759"/>
<protein>
    <submittedName>
        <fullName evidence="5 6">Kelch-like protein 17 isoform X1</fullName>
    </submittedName>
</protein>
<dbReference type="FunFam" id="3.30.710.10:FF:000001">
    <property type="entry name" value="Kelch-like family member 20"/>
    <property type="match status" value="1"/>
</dbReference>
<evidence type="ECO:0000313" key="4">
    <source>
        <dbReference type="Proteomes" id="UP000694845"/>
    </source>
</evidence>
<dbReference type="Pfam" id="PF00651">
    <property type="entry name" value="BTB"/>
    <property type="match status" value="1"/>
</dbReference>
<evidence type="ECO:0000313" key="6">
    <source>
        <dbReference type="RefSeq" id="XP_022091218.1"/>
    </source>
</evidence>
<dbReference type="SUPFAM" id="SSF54695">
    <property type="entry name" value="POZ domain"/>
    <property type="match status" value="1"/>
</dbReference>
<keyword evidence="2" id="KW-0677">Repeat</keyword>
<dbReference type="SMART" id="SM00875">
    <property type="entry name" value="BACK"/>
    <property type="match status" value="1"/>
</dbReference>
<evidence type="ECO:0000256" key="1">
    <source>
        <dbReference type="ARBA" id="ARBA00022441"/>
    </source>
</evidence>
<feature type="domain" description="BTB" evidence="3">
    <location>
        <begin position="57"/>
        <end position="124"/>
    </location>
</feature>
<dbReference type="Gene3D" id="1.25.40.420">
    <property type="match status" value="1"/>
</dbReference>
<sequence>MFTEALSLPRVRKSSVKIQLPTYMHLTMIQSRTYTITLHTHAAFTVMNELRQRQELCDVVLCLEDQAFRAHKVVLAGCSPYLRAMFTNGMKETAEDQVEIHGVDPVAMEIILTFMYTGFIEINVENVQIVLAGASMLSMSSLRNVCCTFLQSQLDASNCLGIHSFADMYSCTDLENASRRFIYQHFREVIQAEEFFLLAEQDVVELLKSDQLQVDGEEEVYEAAVSWLSYDLKNRSRCCCTVLQHIRLALLDKDYLLQRVHQSELINRCSACRDRLANALRIRNDNQALALIGSRSQPQSIYVVGGRNSVDCQLSSCERYDVSRDRWVPQDSMSISRTAVGAAMVNGLLYAVGGECAFTGSRDDQTMYLGQVECYDPLLKRWSPRSNLNIPRSFIALASLGGYLYALGGENASSSYSVVERYNPLTDTWNFMPNMKQKRSGCGVAVCDGKLYVAGGYDKNYHTDRASVECFDPETEEWTFVAEMEKARSGLALVAMDHYIYAFGGRLRHTDQYFNIAERYNTQTHQWSSIRSLQTPRAWPAVAIFDNKIYVMGGFDGTNRLRGVEIYDPYTDSWTVANNMNVARAGCGAAVV</sequence>
<dbReference type="PROSITE" id="PS50097">
    <property type="entry name" value="BTB"/>
    <property type="match status" value="1"/>
</dbReference>
<accession>A0A8B7YD84</accession>
<dbReference type="InterPro" id="IPR000210">
    <property type="entry name" value="BTB/POZ_dom"/>
</dbReference>
<keyword evidence="1" id="KW-0880">Kelch repeat</keyword>
<dbReference type="SMART" id="SM00612">
    <property type="entry name" value="Kelch"/>
    <property type="match status" value="6"/>
</dbReference>
<dbReference type="Proteomes" id="UP000694845">
    <property type="component" value="Unplaced"/>
</dbReference>
<dbReference type="SUPFAM" id="SSF117281">
    <property type="entry name" value="Kelch motif"/>
    <property type="match status" value="2"/>
</dbReference>
<dbReference type="Gene3D" id="2.120.10.80">
    <property type="entry name" value="Kelch-type beta propeller"/>
    <property type="match status" value="2"/>
</dbReference>
<dbReference type="PANTHER" id="PTHR24412:SF501">
    <property type="entry name" value="BTB DOMAIN-CONTAINING PROTEIN"/>
    <property type="match status" value="1"/>
</dbReference>
<dbReference type="PANTHER" id="PTHR24412">
    <property type="entry name" value="KELCH PROTEIN"/>
    <property type="match status" value="1"/>
</dbReference>
<evidence type="ECO:0000259" key="3">
    <source>
        <dbReference type="PROSITE" id="PS50097"/>
    </source>
</evidence>
<dbReference type="RefSeq" id="XP_022091217.1">
    <property type="nucleotide sequence ID" value="XM_022235525.1"/>
</dbReference>
<dbReference type="KEGG" id="aplc:110979583"/>
<dbReference type="InterPro" id="IPR006652">
    <property type="entry name" value="Kelch_1"/>
</dbReference>
<dbReference type="Pfam" id="PF24681">
    <property type="entry name" value="Kelch_KLHDC2_KLHL20_DRC7"/>
    <property type="match status" value="1"/>
</dbReference>
<dbReference type="AlphaFoldDB" id="A0A8B7YD84"/>
<dbReference type="InterPro" id="IPR011705">
    <property type="entry name" value="BACK"/>
</dbReference>
<dbReference type="Pfam" id="PF07707">
    <property type="entry name" value="BACK"/>
    <property type="match status" value="1"/>
</dbReference>
<dbReference type="InterPro" id="IPR011333">
    <property type="entry name" value="SKP1/BTB/POZ_sf"/>
</dbReference>
<proteinExistence type="predicted"/>
<dbReference type="SMART" id="SM00225">
    <property type="entry name" value="BTB"/>
    <property type="match status" value="1"/>
</dbReference>
<organism evidence="4 6">
    <name type="scientific">Acanthaster planci</name>
    <name type="common">Crown-of-thorns starfish</name>
    <dbReference type="NCBI Taxonomy" id="133434"/>
    <lineage>
        <taxon>Eukaryota</taxon>
        <taxon>Metazoa</taxon>
        <taxon>Echinodermata</taxon>
        <taxon>Eleutherozoa</taxon>
        <taxon>Asterozoa</taxon>
        <taxon>Asteroidea</taxon>
        <taxon>Valvatacea</taxon>
        <taxon>Valvatida</taxon>
        <taxon>Acanthasteridae</taxon>
        <taxon>Acanthaster</taxon>
    </lineage>
</organism>
<evidence type="ECO:0000256" key="2">
    <source>
        <dbReference type="ARBA" id="ARBA00022737"/>
    </source>
</evidence>
<dbReference type="PIRSF" id="PIRSF037037">
    <property type="entry name" value="Kelch-like_protein_gigaxonin"/>
    <property type="match status" value="1"/>
</dbReference>
<dbReference type="RefSeq" id="XP_022091218.1">
    <property type="nucleotide sequence ID" value="XM_022235526.1"/>
</dbReference>
<dbReference type="Gene3D" id="3.30.710.10">
    <property type="entry name" value="Potassium Channel Kv1.1, Chain A"/>
    <property type="match status" value="1"/>
</dbReference>
<dbReference type="InterPro" id="IPR015915">
    <property type="entry name" value="Kelch-typ_b-propeller"/>
</dbReference>